<dbReference type="GeneID" id="5469953"/>
<keyword evidence="1" id="KW-0472">Membrane</keyword>
<gene>
    <name evidence="2" type="primary">n118L</name>
    <name evidence="2" type="ORF">FR483_n118L</name>
</gene>
<organism evidence="2 3">
    <name type="scientific">Paramecium bursaria Chlorella virus FR483</name>
    <name type="common">PBCV-FR483</name>
    <dbReference type="NCBI Taxonomy" id="399781"/>
    <lineage>
        <taxon>Viruses</taxon>
        <taxon>Varidnaviria</taxon>
        <taxon>Bamfordvirae</taxon>
        <taxon>Nucleocytoviricota</taxon>
        <taxon>Megaviricetes</taxon>
        <taxon>Algavirales</taxon>
        <taxon>Phycodnaviridae</taxon>
        <taxon>Chlorovirus</taxon>
        <taxon>Chlorovirus conductrix</taxon>
        <taxon>Paramecium bursaria Chlorella virus A1</taxon>
    </lineage>
</organism>
<proteinExistence type="predicted"/>
<keyword evidence="1" id="KW-1133">Transmembrane helix</keyword>
<evidence type="ECO:0000256" key="1">
    <source>
        <dbReference type="SAM" id="Phobius"/>
    </source>
</evidence>
<dbReference type="RefSeq" id="YP_001425750.1">
    <property type="nucleotide sequence ID" value="NC_008603.1"/>
</dbReference>
<feature type="transmembrane region" description="Helical" evidence="1">
    <location>
        <begin position="45"/>
        <end position="63"/>
    </location>
</feature>
<evidence type="ECO:0000313" key="3">
    <source>
        <dbReference type="Proteomes" id="UP000204095"/>
    </source>
</evidence>
<protein>
    <submittedName>
        <fullName evidence="2">Uncharacterized protein n118L</fullName>
    </submittedName>
</protein>
<name>A7J6H2_PBCVF</name>
<evidence type="ECO:0000313" key="2">
    <source>
        <dbReference type="EMBL" id="ABT15403.1"/>
    </source>
</evidence>
<organismHost>
    <name type="scientific">Paramecium bursaria</name>
    <dbReference type="NCBI Taxonomy" id="74790"/>
</organismHost>
<reference evidence="2 3" key="1">
    <citation type="journal article" date="2007" name="Virology">
        <title>Sequence and annotation of the 314-kb MT325 and the 321-kb FR483 viruses that infect Chlorella Pbi.</title>
        <authorList>
            <person name="Fitzgerald L.A."/>
            <person name="Graves M.V."/>
            <person name="Li X."/>
            <person name="Feldblyum T."/>
            <person name="Hartigan J."/>
            <person name="Van Etten J.L."/>
        </authorList>
    </citation>
    <scope>NUCLEOTIDE SEQUENCE [LARGE SCALE GENOMIC DNA]</scope>
    <source>
        <strain evidence="2 3">FR483</strain>
    </source>
</reference>
<sequence length="73" mass="8151">MIYQQSHIYVKTQDTILQKMSGDIFVTVDSDTEAKNTQEARNTHYFYSMIAIGTVLILLLAGTKRLACLALGP</sequence>
<dbReference type="EMBL" id="DQ890022">
    <property type="protein sequence ID" value="ABT15403.1"/>
    <property type="molecule type" value="Genomic_DNA"/>
</dbReference>
<keyword evidence="1" id="KW-0812">Transmembrane</keyword>
<dbReference type="Proteomes" id="UP000204095">
    <property type="component" value="Segment"/>
</dbReference>
<accession>A7J6H2</accession>
<dbReference type="KEGG" id="vg:5469953"/>